<dbReference type="AlphaFoldDB" id="A0A2H0VFR5"/>
<dbReference type="EMBL" id="PFAH01000008">
    <property type="protein sequence ID" value="PIR97921.1"/>
    <property type="molecule type" value="Genomic_DNA"/>
</dbReference>
<accession>A0A2H0VFR5</accession>
<feature type="transmembrane region" description="Helical" evidence="1">
    <location>
        <begin position="55"/>
        <end position="76"/>
    </location>
</feature>
<reference evidence="3" key="1">
    <citation type="submission" date="2017-09" db="EMBL/GenBank/DDBJ databases">
        <title>Depth-based differentiation of microbial function through sediment-hosted aquifers and enrichment of novel symbionts in the deep terrestrial subsurface.</title>
        <authorList>
            <person name="Probst A.J."/>
            <person name="Ladd B."/>
            <person name="Jarett J.K."/>
            <person name="Geller-Mcgrath D.E."/>
            <person name="Sieber C.M.K."/>
            <person name="Emerson J.B."/>
            <person name="Anantharaman K."/>
            <person name="Thomas B.C."/>
            <person name="Malmstrom R."/>
            <person name="Stieglmeier M."/>
            <person name="Klingl A."/>
            <person name="Woyke T."/>
            <person name="Ryan C.M."/>
            <person name="Banfield J.F."/>
        </authorList>
    </citation>
    <scope>NUCLEOTIDE SEQUENCE [LARGE SCALE GENOMIC DNA]</scope>
</reference>
<gene>
    <name evidence="2" type="ORF">COT89_02525</name>
</gene>
<sequence length="166" mass="19269">MAMKTERNTYKLNNPYLNNDEKIIVESWFQLPGNVMFYTFLLLAIYHLYNSMSLIYLFGIPVFVNLLVGWINWYVYNRQLATKLALSLFHPVITGILGVVVGVFLYLRGEPLLALITAFTGIFSFLFPELHIMLYSVLAQKYGMHPKYVFAKKQFGITFPFNNSDE</sequence>
<keyword evidence="1" id="KW-0812">Transmembrane</keyword>
<comment type="caution">
    <text evidence="2">The sequence shown here is derived from an EMBL/GenBank/DDBJ whole genome shotgun (WGS) entry which is preliminary data.</text>
</comment>
<keyword evidence="1" id="KW-1133">Transmembrane helix</keyword>
<evidence type="ECO:0000313" key="2">
    <source>
        <dbReference type="EMBL" id="PIR97921.1"/>
    </source>
</evidence>
<name>A0A2H0VFR5_9BACT</name>
<feature type="transmembrane region" description="Helical" evidence="1">
    <location>
        <begin position="113"/>
        <end position="138"/>
    </location>
</feature>
<evidence type="ECO:0000313" key="3">
    <source>
        <dbReference type="Proteomes" id="UP000231466"/>
    </source>
</evidence>
<feature type="transmembrane region" description="Helical" evidence="1">
    <location>
        <begin position="88"/>
        <end position="107"/>
    </location>
</feature>
<evidence type="ECO:0000256" key="1">
    <source>
        <dbReference type="SAM" id="Phobius"/>
    </source>
</evidence>
<proteinExistence type="predicted"/>
<organism evidence="2 3">
    <name type="scientific">Candidatus Colwellbacteria bacterium CG10_big_fil_rev_8_21_14_0_10_42_22</name>
    <dbReference type="NCBI Taxonomy" id="1974540"/>
    <lineage>
        <taxon>Bacteria</taxon>
        <taxon>Candidatus Colwelliibacteriota</taxon>
    </lineage>
</organism>
<protein>
    <submittedName>
        <fullName evidence="2">Uncharacterized protein</fullName>
    </submittedName>
</protein>
<feature type="transmembrane region" description="Helical" evidence="1">
    <location>
        <begin position="31"/>
        <end position="49"/>
    </location>
</feature>
<dbReference type="Proteomes" id="UP000231466">
    <property type="component" value="Unassembled WGS sequence"/>
</dbReference>
<keyword evidence="1" id="KW-0472">Membrane</keyword>